<organism evidence="2 3">
    <name type="scientific">Halomonas chromatireducens</name>
    <dbReference type="NCBI Taxonomy" id="507626"/>
    <lineage>
        <taxon>Bacteria</taxon>
        <taxon>Pseudomonadati</taxon>
        <taxon>Pseudomonadota</taxon>
        <taxon>Gammaproteobacteria</taxon>
        <taxon>Oceanospirillales</taxon>
        <taxon>Halomonadaceae</taxon>
        <taxon>Halomonas</taxon>
    </lineage>
</organism>
<dbReference type="PATRIC" id="fig|507626.3.peg.3262"/>
<dbReference type="STRING" id="507626.LOKO_03266"/>
<sequence>MSMNRGSQGTLLAGMALVGLGLLTACNDESASSAVQSDNGASQQGGVQSNGDGELAGLLESVESGESMISISGAATSTGEYTTADDPRYGGVSNDIFRPALGGGSSRRGSNAEGPYVISIYTDATHEDDPDNVVRAWVSLVLPADAEAGKRYEVASFADAEDHQVQAHVRGDGMGWSFSRQVSGSVYLESFGERVSAAWQLEAADGRGEEAGRVTSEGAVRELPLTLQSEAEYELTVNGDTESALSRITGRDNMLIIGNGIYLYLPEGATAGSYPVQADRDDDAVRAQFSRHDIEEVSGELTLVANGERYDAEFHIDASGEDEVALAGDLRWFVLNEE</sequence>
<evidence type="ECO:0000256" key="1">
    <source>
        <dbReference type="SAM" id="MobiDB-lite"/>
    </source>
</evidence>
<name>A0A125R0M5_9GAMM</name>
<proteinExistence type="predicted"/>
<dbReference type="KEGG" id="hco:LOKO_03266"/>
<gene>
    <name evidence="2" type="ORF">LOKO_03266</name>
</gene>
<evidence type="ECO:0000313" key="3">
    <source>
        <dbReference type="Proteomes" id="UP000063387"/>
    </source>
</evidence>
<reference evidence="2 3" key="1">
    <citation type="journal article" date="2016" name="Genome Announc.">
        <title>Draft Genome Sequence of 'Halomonas chromatireducens' Strain AGD 8-3, a Haloalkaliphilic Chromate- and Selenite-Reducing Gammaproteobacterium.</title>
        <authorList>
            <person name="Sharko F.S."/>
            <person name="Shapovalova A.A."/>
            <person name="Tsygankova S.V."/>
            <person name="Komova A.V."/>
            <person name="Boulygina E.S."/>
            <person name="Teslyuk A.B."/>
            <person name="Gotovtsev P.M."/>
            <person name="Namsaraev Z.B."/>
            <person name="Khijniak T.V."/>
            <person name="Nedoluzhko A.V."/>
            <person name="Vasilov R.G."/>
        </authorList>
    </citation>
    <scope>NUCLEOTIDE SEQUENCE [LARGE SCALE GENOMIC DNA]</scope>
    <source>
        <strain evidence="2 3">AGD 8-3</strain>
    </source>
</reference>
<evidence type="ECO:0000313" key="2">
    <source>
        <dbReference type="EMBL" id="AMD02312.1"/>
    </source>
</evidence>
<dbReference type="AlphaFoldDB" id="A0A125R0M5"/>
<dbReference type="EMBL" id="CP014226">
    <property type="protein sequence ID" value="AMD02312.1"/>
    <property type="molecule type" value="Genomic_DNA"/>
</dbReference>
<dbReference type="Proteomes" id="UP000063387">
    <property type="component" value="Chromosome"/>
</dbReference>
<keyword evidence="3" id="KW-1185">Reference proteome</keyword>
<dbReference type="PROSITE" id="PS51257">
    <property type="entry name" value="PROKAR_LIPOPROTEIN"/>
    <property type="match status" value="1"/>
</dbReference>
<feature type="region of interest" description="Disordered" evidence="1">
    <location>
        <begin position="33"/>
        <end position="53"/>
    </location>
</feature>
<accession>A0A125R0M5</accession>
<reference evidence="2 3" key="2">
    <citation type="submission" date="2016-02" db="EMBL/GenBank/DDBJ databases">
        <authorList>
            <person name="Wen L."/>
            <person name="He K."/>
            <person name="Yang H."/>
        </authorList>
    </citation>
    <scope>NUCLEOTIDE SEQUENCE [LARGE SCALE GENOMIC DNA]</scope>
    <source>
        <strain evidence="2 3">AGD 8-3</strain>
    </source>
</reference>
<feature type="compositionally biased region" description="Polar residues" evidence="1">
    <location>
        <begin position="33"/>
        <end position="51"/>
    </location>
</feature>
<protein>
    <submittedName>
        <fullName evidence="2">Uncharacterized protein</fullName>
    </submittedName>
</protein>